<dbReference type="AlphaFoldDB" id="A0A0F9DA60"/>
<accession>A0A0F9DA60</accession>
<evidence type="ECO:0000313" key="1">
    <source>
        <dbReference type="EMBL" id="KKL50611.1"/>
    </source>
</evidence>
<organism evidence="1">
    <name type="scientific">marine sediment metagenome</name>
    <dbReference type="NCBI Taxonomy" id="412755"/>
    <lineage>
        <taxon>unclassified sequences</taxon>
        <taxon>metagenomes</taxon>
        <taxon>ecological metagenomes</taxon>
    </lineage>
</organism>
<proteinExistence type="predicted"/>
<reference evidence="1" key="1">
    <citation type="journal article" date="2015" name="Nature">
        <title>Complex archaea that bridge the gap between prokaryotes and eukaryotes.</title>
        <authorList>
            <person name="Spang A."/>
            <person name="Saw J.H."/>
            <person name="Jorgensen S.L."/>
            <person name="Zaremba-Niedzwiedzka K."/>
            <person name="Martijn J."/>
            <person name="Lind A.E."/>
            <person name="van Eijk R."/>
            <person name="Schleper C."/>
            <person name="Guy L."/>
            <person name="Ettema T.J."/>
        </authorList>
    </citation>
    <scope>NUCLEOTIDE SEQUENCE</scope>
</reference>
<name>A0A0F9DA60_9ZZZZ</name>
<dbReference type="EMBL" id="LAZR01032537">
    <property type="protein sequence ID" value="KKL50611.1"/>
    <property type="molecule type" value="Genomic_DNA"/>
</dbReference>
<evidence type="ECO:0008006" key="2">
    <source>
        <dbReference type="Google" id="ProtNLM"/>
    </source>
</evidence>
<gene>
    <name evidence="1" type="ORF">LCGC14_2303780</name>
</gene>
<protein>
    <recommendedName>
        <fullName evidence="2">Prevent-host-death family protein</fullName>
    </recommendedName>
</protein>
<sequence>MPVTEIEKRAKLITDRSGKPVEVILPYNVYKHLLELETSMDILKSRKTQASIKKARADVKAGRSKSFGDVKEAIKWLDG</sequence>
<comment type="caution">
    <text evidence="1">The sequence shown here is derived from an EMBL/GenBank/DDBJ whole genome shotgun (WGS) entry which is preliminary data.</text>
</comment>